<protein>
    <submittedName>
        <fullName evidence="1">Uncharacterized protein</fullName>
    </submittedName>
</protein>
<dbReference type="EMBL" id="JAHXZJ010002609">
    <property type="protein sequence ID" value="KAH0539199.1"/>
    <property type="molecule type" value="Genomic_DNA"/>
</dbReference>
<gene>
    <name evidence="1" type="ORF">KQX54_001906</name>
</gene>
<dbReference type="Proteomes" id="UP000826195">
    <property type="component" value="Unassembled WGS sequence"/>
</dbReference>
<comment type="caution">
    <text evidence="1">The sequence shown here is derived from an EMBL/GenBank/DDBJ whole genome shotgun (WGS) entry which is preliminary data.</text>
</comment>
<reference evidence="1 2" key="1">
    <citation type="journal article" date="2021" name="J. Hered.">
        <title>A chromosome-level genome assembly of the parasitoid wasp, Cotesia glomerata (Hymenoptera: Braconidae).</title>
        <authorList>
            <person name="Pinto B.J."/>
            <person name="Weis J.J."/>
            <person name="Gamble T."/>
            <person name="Ode P.J."/>
            <person name="Paul R."/>
            <person name="Zaspel J.M."/>
        </authorList>
    </citation>
    <scope>NUCLEOTIDE SEQUENCE [LARGE SCALE GENOMIC DNA]</scope>
    <source>
        <strain evidence="1">CgM1</strain>
    </source>
</reference>
<accession>A0AAV7I0P2</accession>
<evidence type="ECO:0000313" key="2">
    <source>
        <dbReference type="Proteomes" id="UP000826195"/>
    </source>
</evidence>
<organism evidence="1 2">
    <name type="scientific">Cotesia glomerata</name>
    <name type="common">Lepidopteran parasitic wasp</name>
    <name type="synonym">Apanteles glomeratus</name>
    <dbReference type="NCBI Taxonomy" id="32391"/>
    <lineage>
        <taxon>Eukaryota</taxon>
        <taxon>Metazoa</taxon>
        <taxon>Ecdysozoa</taxon>
        <taxon>Arthropoda</taxon>
        <taxon>Hexapoda</taxon>
        <taxon>Insecta</taxon>
        <taxon>Pterygota</taxon>
        <taxon>Neoptera</taxon>
        <taxon>Endopterygota</taxon>
        <taxon>Hymenoptera</taxon>
        <taxon>Apocrita</taxon>
        <taxon>Ichneumonoidea</taxon>
        <taxon>Braconidae</taxon>
        <taxon>Microgastrinae</taxon>
        <taxon>Cotesia</taxon>
    </lineage>
</organism>
<keyword evidence="2" id="KW-1185">Reference proteome</keyword>
<sequence>MTTKNKDGEKPLVLLLLTRYSTSVTFENVTFLGMVWPPAAPARHLVVHHCVPGFPTSELTTHVEASGTAKVIRLSVHPECR</sequence>
<name>A0AAV7I0P2_COTGL</name>
<proteinExistence type="predicted"/>
<dbReference type="AlphaFoldDB" id="A0AAV7I0P2"/>
<evidence type="ECO:0000313" key="1">
    <source>
        <dbReference type="EMBL" id="KAH0539199.1"/>
    </source>
</evidence>